<gene>
    <name evidence="5" type="ORF">J5Y10_00460</name>
</gene>
<dbReference type="InterPro" id="IPR020476">
    <property type="entry name" value="Nudix_hydrolase"/>
</dbReference>
<dbReference type="GO" id="GO:0016787">
    <property type="term" value="F:hydrolase activity"/>
    <property type="evidence" value="ECO:0007669"/>
    <property type="project" value="UniProtKB-KW"/>
</dbReference>
<dbReference type="EMBL" id="JAGIZA010000001">
    <property type="protein sequence ID" value="MBP0491243.1"/>
    <property type="molecule type" value="Genomic_DNA"/>
</dbReference>
<reference evidence="5" key="1">
    <citation type="submission" date="2021-03" db="EMBL/GenBank/DDBJ databases">
        <authorList>
            <person name="So Y."/>
        </authorList>
    </citation>
    <scope>NUCLEOTIDE SEQUENCE</scope>
    <source>
        <strain evidence="5">SG15</strain>
    </source>
</reference>
<dbReference type="Gene3D" id="3.90.79.10">
    <property type="entry name" value="Nucleoside Triphosphate Pyrophosphohydrolase"/>
    <property type="match status" value="1"/>
</dbReference>
<comment type="caution">
    <text evidence="5">The sequence shown here is derived from an EMBL/GenBank/DDBJ whole genome shotgun (WGS) entry which is preliminary data.</text>
</comment>
<evidence type="ECO:0000256" key="1">
    <source>
        <dbReference type="ARBA" id="ARBA00001946"/>
    </source>
</evidence>
<dbReference type="PRINTS" id="PR00502">
    <property type="entry name" value="NUDIXFAMILY"/>
</dbReference>
<keyword evidence="6" id="KW-1185">Reference proteome</keyword>
<proteinExistence type="inferred from homology"/>
<protein>
    <submittedName>
        <fullName evidence="5">NUDIX hydrolase</fullName>
    </submittedName>
</protein>
<evidence type="ECO:0000313" key="6">
    <source>
        <dbReference type="Proteomes" id="UP000677537"/>
    </source>
</evidence>
<evidence type="ECO:0000256" key="2">
    <source>
        <dbReference type="ARBA" id="ARBA00022801"/>
    </source>
</evidence>
<dbReference type="PANTHER" id="PTHR43046:SF14">
    <property type="entry name" value="MUTT_NUDIX FAMILY PROTEIN"/>
    <property type="match status" value="1"/>
</dbReference>
<dbReference type="Pfam" id="PF00293">
    <property type="entry name" value="NUDIX"/>
    <property type="match status" value="1"/>
</dbReference>
<dbReference type="SUPFAM" id="SSF55811">
    <property type="entry name" value="Nudix"/>
    <property type="match status" value="1"/>
</dbReference>
<evidence type="ECO:0000259" key="4">
    <source>
        <dbReference type="PROSITE" id="PS51462"/>
    </source>
</evidence>
<dbReference type="InterPro" id="IPR020084">
    <property type="entry name" value="NUDIX_hydrolase_CS"/>
</dbReference>
<dbReference type="RefSeq" id="WP_209369721.1">
    <property type="nucleotide sequence ID" value="NZ_JAGIZA010000001.1"/>
</dbReference>
<evidence type="ECO:0000256" key="3">
    <source>
        <dbReference type="RuleBase" id="RU003476"/>
    </source>
</evidence>
<accession>A0A940MT72</accession>
<name>A0A940MT72_9PROT</name>
<dbReference type="PROSITE" id="PS00893">
    <property type="entry name" value="NUDIX_BOX"/>
    <property type="match status" value="1"/>
</dbReference>
<comment type="cofactor">
    <cofactor evidence="1">
        <name>Mg(2+)</name>
        <dbReference type="ChEBI" id="CHEBI:18420"/>
    </cofactor>
</comment>
<dbReference type="AlphaFoldDB" id="A0A940MT72"/>
<dbReference type="PANTHER" id="PTHR43046">
    <property type="entry name" value="GDP-MANNOSE MANNOSYL HYDROLASE"/>
    <property type="match status" value="1"/>
</dbReference>
<comment type="similarity">
    <text evidence="3">Belongs to the Nudix hydrolase family.</text>
</comment>
<feature type="domain" description="Nudix hydrolase" evidence="4">
    <location>
        <begin position="8"/>
        <end position="143"/>
    </location>
</feature>
<evidence type="ECO:0000313" key="5">
    <source>
        <dbReference type="EMBL" id="MBP0491243.1"/>
    </source>
</evidence>
<dbReference type="Proteomes" id="UP000677537">
    <property type="component" value="Unassembled WGS sequence"/>
</dbReference>
<dbReference type="InterPro" id="IPR015797">
    <property type="entry name" value="NUDIX_hydrolase-like_dom_sf"/>
</dbReference>
<dbReference type="InterPro" id="IPR000086">
    <property type="entry name" value="NUDIX_hydrolase_dom"/>
</dbReference>
<keyword evidence="2 3" id="KW-0378">Hydrolase</keyword>
<dbReference type="PROSITE" id="PS51462">
    <property type="entry name" value="NUDIX"/>
    <property type="match status" value="1"/>
</dbReference>
<organism evidence="5 6">
    <name type="scientific">Roseomonas indoligenes</name>
    <dbReference type="NCBI Taxonomy" id="2820811"/>
    <lineage>
        <taxon>Bacteria</taxon>
        <taxon>Pseudomonadati</taxon>
        <taxon>Pseudomonadota</taxon>
        <taxon>Alphaproteobacteria</taxon>
        <taxon>Acetobacterales</taxon>
        <taxon>Roseomonadaceae</taxon>
        <taxon>Roseomonas</taxon>
    </lineage>
</organism>
<sequence length="166" mass="17770">MPRRPAKPRRTSCGVLVSDGARLLLGHAARSVLWDIPKGVAEAGEGFAEAAVRELREETGLQVSAEDLTDLGVHGYLPGKDLAVFAWRVEAMPAVESLRCTSRIPVSGGGWVLEFDRFAVLPWDEALGRVGKNMARVLGTLRAAPGWPFGGHGQRHGSVPGGQPDR</sequence>